<keyword evidence="3 5" id="KW-1133">Transmembrane helix</keyword>
<dbReference type="InterPro" id="IPR020846">
    <property type="entry name" value="MFS_dom"/>
</dbReference>
<dbReference type="Proteomes" id="UP000070133">
    <property type="component" value="Unassembled WGS sequence"/>
</dbReference>
<feature type="transmembrane region" description="Helical" evidence="5">
    <location>
        <begin position="306"/>
        <end position="328"/>
    </location>
</feature>
<feature type="transmembrane region" description="Helical" evidence="5">
    <location>
        <begin position="366"/>
        <end position="384"/>
    </location>
</feature>
<dbReference type="PANTHER" id="PTHR23501">
    <property type="entry name" value="MAJOR FACILITATOR SUPERFAMILY"/>
    <property type="match status" value="1"/>
</dbReference>
<dbReference type="Pfam" id="PF07690">
    <property type="entry name" value="MFS_1"/>
    <property type="match status" value="1"/>
</dbReference>
<dbReference type="OrthoDB" id="10021397at2759"/>
<feature type="transmembrane region" description="Helical" evidence="5">
    <location>
        <begin position="128"/>
        <end position="148"/>
    </location>
</feature>
<feature type="transmembrane region" description="Helical" evidence="5">
    <location>
        <begin position="396"/>
        <end position="415"/>
    </location>
</feature>
<reference evidence="7 8" key="1">
    <citation type="submission" date="2015-07" db="EMBL/GenBank/DDBJ databases">
        <title>Comparative genomics of the Sigatoka disease complex on banana suggests a link between parallel evolutionary changes in Pseudocercospora fijiensis and Pseudocercospora eumusae and increased virulence on the banana host.</title>
        <authorList>
            <person name="Chang T.-C."/>
            <person name="Salvucci A."/>
            <person name="Crous P.W."/>
            <person name="Stergiopoulos I."/>
        </authorList>
    </citation>
    <scope>NUCLEOTIDE SEQUENCE [LARGE SCALE GENOMIC DNA]</scope>
    <source>
        <strain evidence="7 8">CBS 114824</strain>
    </source>
</reference>
<dbReference type="PRINTS" id="PR01036">
    <property type="entry name" value="TCRTETB"/>
</dbReference>
<accession>A0A139GV07</accession>
<feature type="transmembrane region" description="Helical" evidence="5">
    <location>
        <begin position="267"/>
        <end position="286"/>
    </location>
</feature>
<dbReference type="EMBL" id="LFZN01000343">
    <property type="protein sequence ID" value="KXS94019.1"/>
    <property type="molecule type" value="Genomic_DNA"/>
</dbReference>
<comment type="subcellular location">
    <subcellularLocation>
        <location evidence="1">Membrane</location>
        <topology evidence="1">Multi-pass membrane protein</topology>
    </subcellularLocation>
</comment>
<dbReference type="InterPro" id="IPR036259">
    <property type="entry name" value="MFS_trans_sf"/>
</dbReference>
<evidence type="ECO:0000313" key="7">
    <source>
        <dbReference type="EMBL" id="KXS94019.1"/>
    </source>
</evidence>
<feature type="transmembrane region" description="Helical" evidence="5">
    <location>
        <begin position="340"/>
        <end position="360"/>
    </location>
</feature>
<sequence>MIEYSESSNAQSTSKSQVDMSTICKPVEGLSKTALAITVCSLGLTVFSYALDGTIIVAAIPGIAAELNSPEDVGWYGASSFLTTLAFQLLFGKAYSLLDVKTMFAASIILFAGGSTICGAATRSLVLIIGRAVTGVGGAGLVAGTFVILADVVPLRSRSVYIGAIGAVMSIAMILGPMIGSVLTERKSWRWCFYISLPFCAVVQALVVFFLPRNIGNTCKKVQNVGWFATLRKFDPLGTTILIFSMTSLVLSLQWGGSEGWTQAKTIGTLVAFAVSFTGWMALQYFEGDEATLPWNVIKQRTVLGAALFAFVGSVAFFLVLYWLPIWLQTIKVETVEASGIHILPLLIIMVVCSLLGGIMTRVIGYYNPCFYLGTICTATGAALMMALRDTTSAKFLIGCQILFAAGIGISIQQATLAVQNVLPEAFIPAGVCSVAFSRALAGTIAPAIGPAVTQSALTSRLRGLVTLETLADIKVAPARQVISLVRERLGHDSDLYNEILGHINTAYTRTFVAALIAACLMLPCTVLIEWKSTRENKKPRVDLVEEKV</sequence>
<dbReference type="PANTHER" id="PTHR23501:SF199">
    <property type="entry name" value="MFS EFFLUX TRANSPORTER INPD-RELATED"/>
    <property type="match status" value="1"/>
</dbReference>
<feature type="transmembrane region" description="Helical" evidence="5">
    <location>
        <begin position="237"/>
        <end position="255"/>
    </location>
</feature>
<evidence type="ECO:0000256" key="4">
    <source>
        <dbReference type="ARBA" id="ARBA00023136"/>
    </source>
</evidence>
<evidence type="ECO:0000256" key="1">
    <source>
        <dbReference type="ARBA" id="ARBA00004141"/>
    </source>
</evidence>
<dbReference type="Gene3D" id="1.20.1250.20">
    <property type="entry name" value="MFS general substrate transporter like domains"/>
    <property type="match status" value="1"/>
</dbReference>
<dbReference type="InterPro" id="IPR011701">
    <property type="entry name" value="MFS"/>
</dbReference>
<evidence type="ECO:0000256" key="2">
    <source>
        <dbReference type="ARBA" id="ARBA00022692"/>
    </source>
</evidence>
<proteinExistence type="predicted"/>
<dbReference type="Gene3D" id="1.20.1720.10">
    <property type="entry name" value="Multidrug resistance protein D"/>
    <property type="match status" value="1"/>
</dbReference>
<evidence type="ECO:0000256" key="3">
    <source>
        <dbReference type="ARBA" id="ARBA00022989"/>
    </source>
</evidence>
<comment type="caution">
    <text evidence="7">The sequence shown here is derived from an EMBL/GenBank/DDBJ whole genome shotgun (WGS) entry which is preliminary data.</text>
</comment>
<gene>
    <name evidence="7" type="ORF">AC578_8118</name>
</gene>
<feature type="transmembrane region" description="Helical" evidence="5">
    <location>
        <begin position="103"/>
        <end position="121"/>
    </location>
</feature>
<organism evidence="7 8">
    <name type="scientific">Pseudocercospora eumusae</name>
    <dbReference type="NCBI Taxonomy" id="321146"/>
    <lineage>
        <taxon>Eukaryota</taxon>
        <taxon>Fungi</taxon>
        <taxon>Dikarya</taxon>
        <taxon>Ascomycota</taxon>
        <taxon>Pezizomycotina</taxon>
        <taxon>Dothideomycetes</taxon>
        <taxon>Dothideomycetidae</taxon>
        <taxon>Mycosphaerellales</taxon>
        <taxon>Mycosphaerellaceae</taxon>
        <taxon>Pseudocercospora</taxon>
    </lineage>
</organism>
<feature type="transmembrane region" description="Helical" evidence="5">
    <location>
        <begin position="73"/>
        <end position="91"/>
    </location>
</feature>
<feature type="transmembrane region" description="Helical" evidence="5">
    <location>
        <begin position="512"/>
        <end position="531"/>
    </location>
</feature>
<evidence type="ECO:0000256" key="5">
    <source>
        <dbReference type="SAM" id="Phobius"/>
    </source>
</evidence>
<feature type="transmembrane region" description="Helical" evidence="5">
    <location>
        <begin position="35"/>
        <end position="61"/>
    </location>
</feature>
<dbReference type="GO" id="GO:0005886">
    <property type="term" value="C:plasma membrane"/>
    <property type="evidence" value="ECO:0007669"/>
    <property type="project" value="TreeGrafter"/>
</dbReference>
<dbReference type="SUPFAM" id="SSF103473">
    <property type="entry name" value="MFS general substrate transporter"/>
    <property type="match status" value="1"/>
</dbReference>
<keyword evidence="8" id="KW-1185">Reference proteome</keyword>
<feature type="transmembrane region" description="Helical" evidence="5">
    <location>
        <begin position="160"/>
        <end position="179"/>
    </location>
</feature>
<keyword evidence="2 5" id="KW-0812">Transmembrane</keyword>
<feature type="domain" description="Major facilitator superfamily (MFS) profile" evidence="6">
    <location>
        <begin position="38"/>
        <end position="490"/>
    </location>
</feature>
<evidence type="ECO:0000259" key="6">
    <source>
        <dbReference type="PROSITE" id="PS50850"/>
    </source>
</evidence>
<dbReference type="GO" id="GO:0022857">
    <property type="term" value="F:transmembrane transporter activity"/>
    <property type="evidence" value="ECO:0007669"/>
    <property type="project" value="InterPro"/>
</dbReference>
<evidence type="ECO:0000313" key="8">
    <source>
        <dbReference type="Proteomes" id="UP000070133"/>
    </source>
</evidence>
<feature type="transmembrane region" description="Helical" evidence="5">
    <location>
        <begin position="191"/>
        <end position="211"/>
    </location>
</feature>
<dbReference type="PROSITE" id="PS50850">
    <property type="entry name" value="MFS"/>
    <property type="match status" value="1"/>
</dbReference>
<protein>
    <recommendedName>
        <fullName evidence="6">Major facilitator superfamily (MFS) profile domain-containing protein</fullName>
    </recommendedName>
</protein>
<keyword evidence="4 5" id="KW-0472">Membrane</keyword>
<dbReference type="AlphaFoldDB" id="A0A139GV07"/>
<name>A0A139GV07_9PEZI</name>